<accession>A0ABT7TQM1</accession>
<dbReference type="EMBL" id="JAUCMN010000005">
    <property type="protein sequence ID" value="MDM7891896.1"/>
    <property type="molecule type" value="Genomic_DNA"/>
</dbReference>
<evidence type="ECO:0000313" key="3">
    <source>
        <dbReference type="Proteomes" id="UP001236404"/>
    </source>
</evidence>
<feature type="compositionally biased region" description="Polar residues" evidence="1">
    <location>
        <begin position="98"/>
        <end position="116"/>
    </location>
</feature>
<dbReference type="RefSeq" id="WP_289473637.1">
    <property type="nucleotide sequence ID" value="NZ_JAUCMN010000005.1"/>
</dbReference>
<organism evidence="2 3">
    <name type="scientific">Curtobacterium caseinilyticum</name>
    <dbReference type="NCBI Taxonomy" id="3055137"/>
    <lineage>
        <taxon>Bacteria</taxon>
        <taxon>Bacillati</taxon>
        <taxon>Actinomycetota</taxon>
        <taxon>Actinomycetes</taxon>
        <taxon>Micrococcales</taxon>
        <taxon>Microbacteriaceae</taxon>
        <taxon>Curtobacterium</taxon>
    </lineage>
</organism>
<feature type="compositionally biased region" description="Polar residues" evidence="1">
    <location>
        <begin position="192"/>
        <end position="211"/>
    </location>
</feature>
<keyword evidence="3" id="KW-1185">Reference proteome</keyword>
<protein>
    <recommendedName>
        <fullName evidence="4">DNA modification methylase</fullName>
    </recommendedName>
</protein>
<proteinExistence type="predicted"/>
<gene>
    <name evidence="2" type="ORF">QUG93_09380</name>
</gene>
<evidence type="ECO:0000313" key="2">
    <source>
        <dbReference type="EMBL" id="MDM7891896.1"/>
    </source>
</evidence>
<feature type="compositionally biased region" description="Low complexity" evidence="1">
    <location>
        <begin position="164"/>
        <end position="186"/>
    </location>
</feature>
<feature type="region of interest" description="Disordered" evidence="1">
    <location>
        <begin position="92"/>
        <end position="116"/>
    </location>
</feature>
<name>A0ABT7TQM1_9MICO</name>
<feature type="region of interest" description="Disordered" evidence="1">
    <location>
        <begin position="162"/>
        <end position="211"/>
    </location>
</feature>
<evidence type="ECO:0000256" key="1">
    <source>
        <dbReference type="SAM" id="MobiDB-lite"/>
    </source>
</evidence>
<comment type="caution">
    <text evidence="2">The sequence shown here is derived from an EMBL/GenBank/DDBJ whole genome shotgun (WGS) entry which is preliminary data.</text>
</comment>
<sequence length="211" mass="21358">MSVAVAASIALGATGCEFMSPAHTKEIKQITDGVNVTTGSVDIRNALLISDDGDTARFLGTLVNTSSDEDVTLSIEVGGDTQTVEVPADSRLDLANPDDSTSDASTQVGEGQQGSQIATGREVLFDQADATPGSLAKVYFSYSGAEGVSATVPVLTSSLEEYQTLAPTPTPSSTATSPADSGATSTGDQDVPGTQPSDSQTDSSEGDNGTN</sequence>
<evidence type="ECO:0008006" key="4">
    <source>
        <dbReference type="Google" id="ProtNLM"/>
    </source>
</evidence>
<dbReference type="Proteomes" id="UP001236404">
    <property type="component" value="Unassembled WGS sequence"/>
</dbReference>
<reference evidence="2 3" key="1">
    <citation type="submission" date="2023-06" db="EMBL/GenBank/DDBJ databases">
        <authorList>
            <person name="Feng G."/>
            <person name="Li J."/>
            <person name="Zhu H."/>
        </authorList>
    </citation>
    <scope>NUCLEOTIDE SEQUENCE [LARGE SCALE GENOMIC DNA]</scope>
    <source>
        <strain evidence="2 3">RHCKG28</strain>
    </source>
</reference>